<dbReference type="PIRSF" id="PIRSF001296">
    <property type="entry name" value="K_ATPase_KdpC"/>
    <property type="match status" value="1"/>
</dbReference>
<dbReference type="GO" id="GO:0005524">
    <property type="term" value="F:ATP binding"/>
    <property type="evidence" value="ECO:0007669"/>
    <property type="project" value="UniProtKB-UniRule"/>
</dbReference>
<keyword evidence="4 11" id="KW-0812">Transmembrane</keyword>
<dbReference type="GO" id="GO:0005886">
    <property type="term" value="C:plasma membrane"/>
    <property type="evidence" value="ECO:0007669"/>
    <property type="project" value="UniProtKB-SubCell"/>
</dbReference>
<evidence type="ECO:0000256" key="4">
    <source>
        <dbReference type="ARBA" id="ARBA00022692"/>
    </source>
</evidence>
<evidence type="ECO:0000256" key="8">
    <source>
        <dbReference type="ARBA" id="ARBA00022989"/>
    </source>
</evidence>
<keyword evidence="8 11" id="KW-1133">Transmembrane helix</keyword>
<dbReference type="InterPro" id="IPR003820">
    <property type="entry name" value="KdpC"/>
</dbReference>
<comment type="similarity">
    <text evidence="11">Belongs to the KdpC family.</text>
</comment>
<comment type="subunit">
    <text evidence="11">The system is composed of three essential subunits: KdpA, KdpB and KdpC.</text>
</comment>
<proteinExistence type="inferred from homology"/>
<dbReference type="OrthoDB" id="9788285at2"/>
<evidence type="ECO:0000313" key="12">
    <source>
        <dbReference type="EMBL" id="GEO38535.1"/>
    </source>
</evidence>
<dbReference type="NCBIfam" id="TIGR00681">
    <property type="entry name" value="kdpC"/>
    <property type="match status" value="1"/>
</dbReference>
<dbReference type="NCBIfam" id="NF001454">
    <property type="entry name" value="PRK00315.1"/>
    <property type="match status" value="1"/>
</dbReference>
<reference evidence="12 13" key="1">
    <citation type="submission" date="2019-07" db="EMBL/GenBank/DDBJ databases">
        <title>Whole genome shotgun sequence of Skermanella aerolata NBRC 106429.</title>
        <authorList>
            <person name="Hosoyama A."/>
            <person name="Uohara A."/>
            <person name="Ohji S."/>
            <person name="Ichikawa N."/>
        </authorList>
    </citation>
    <scope>NUCLEOTIDE SEQUENCE [LARGE SCALE GENOMIC DNA]</scope>
    <source>
        <strain evidence="12 13">NBRC 106429</strain>
    </source>
</reference>
<keyword evidence="1 11" id="KW-0813">Transport</keyword>
<keyword evidence="9 11" id="KW-0406">Ion transport</keyword>
<keyword evidence="7 11" id="KW-0630">Potassium</keyword>
<protein>
    <recommendedName>
        <fullName evidence="11">Potassium-transporting ATPase KdpC subunit</fullName>
    </recommendedName>
    <alternativeName>
        <fullName evidence="11">ATP phosphohydrolase [potassium-transporting] C chain</fullName>
    </alternativeName>
    <alternativeName>
        <fullName evidence="11">Potassium-binding and translocating subunit C</fullName>
    </alternativeName>
    <alternativeName>
        <fullName evidence="11">Potassium-translocating ATPase C chain</fullName>
    </alternativeName>
</protein>
<evidence type="ECO:0000256" key="10">
    <source>
        <dbReference type="ARBA" id="ARBA00023136"/>
    </source>
</evidence>
<comment type="function">
    <text evidence="11">Part of the high-affinity ATP-driven potassium transport (or Kdp) system, which catalyzes the hydrolysis of ATP coupled with the electrogenic transport of potassium into the cytoplasm. This subunit acts as a catalytic chaperone that increases the ATP-binding affinity of the ATP-hydrolyzing subunit KdpB by the formation of a transient KdpB/KdpC/ATP ternary complex.</text>
</comment>
<dbReference type="PANTHER" id="PTHR30042:SF2">
    <property type="entry name" value="POTASSIUM-TRANSPORTING ATPASE KDPC SUBUNIT"/>
    <property type="match status" value="1"/>
</dbReference>
<evidence type="ECO:0000256" key="5">
    <source>
        <dbReference type="ARBA" id="ARBA00022741"/>
    </source>
</evidence>
<dbReference type="HAMAP" id="MF_00276">
    <property type="entry name" value="KdpC"/>
    <property type="match status" value="1"/>
</dbReference>
<evidence type="ECO:0000256" key="1">
    <source>
        <dbReference type="ARBA" id="ARBA00022448"/>
    </source>
</evidence>
<evidence type="ECO:0000256" key="2">
    <source>
        <dbReference type="ARBA" id="ARBA00022475"/>
    </source>
</evidence>
<dbReference type="RefSeq" id="WP_044433185.1">
    <property type="nucleotide sequence ID" value="NZ_BJYZ01000011.1"/>
</dbReference>
<dbReference type="AlphaFoldDB" id="A0A512DPX9"/>
<evidence type="ECO:0000256" key="9">
    <source>
        <dbReference type="ARBA" id="ARBA00023065"/>
    </source>
</evidence>
<sequence>MLKELKPALMMLLVLTAITGILYPLAVTGAAQALFPAQANGSLIVRDGKVAGSALIAQNFVGPGWFQPRPSAVDYNAASSGASNLGPTSGVLIETVAKRVEALRAANPGADPAAPVPVELVTASGSGLDPHLSPAAALWQVPRVAAAREIPESDLRALVARHTEGRTLGLLGEPRVNVLLLNLELDQRTSGTN</sequence>
<keyword evidence="13" id="KW-1185">Reference proteome</keyword>
<dbReference type="Proteomes" id="UP000321523">
    <property type="component" value="Unassembled WGS sequence"/>
</dbReference>
<keyword evidence="6 11" id="KW-0067">ATP-binding</keyword>
<dbReference type="Pfam" id="PF02669">
    <property type="entry name" value="KdpC"/>
    <property type="match status" value="1"/>
</dbReference>
<evidence type="ECO:0000256" key="7">
    <source>
        <dbReference type="ARBA" id="ARBA00022958"/>
    </source>
</evidence>
<accession>A0A512DPX9</accession>
<comment type="caution">
    <text evidence="12">The sequence shown here is derived from an EMBL/GenBank/DDBJ whole genome shotgun (WGS) entry which is preliminary data.</text>
</comment>
<evidence type="ECO:0000313" key="13">
    <source>
        <dbReference type="Proteomes" id="UP000321523"/>
    </source>
</evidence>
<evidence type="ECO:0000256" key="6">
    <source>
        <dbReference type="ARBA" id="ARBA00022840"/>
    </source>
</evidence>
<dbReference type="EMBL" id="BJYZ01000011">
    <property type="protein sequence ID" value="GEO38535.1"/>
    <property type="molecule type" value="Genomic_DNA"/>
</dbReference>
<organism evidence="12 13">
    <name type="scientific">Skermanella aerolata</name>
    <dbReference type="NCBI Taxonomy" id="393310"/>
    <lineage>
        <taxon>Bacteria</taxon>
        <taxon>Pseudomonadati</taxon>
        <taxon>Pseudomonadota</taxon>
        <taxon>Alphaproteobacteria</taxon>
        <taxon>Rhodospirillales</taxon>
        <taxon>Azospirillaceae</taxon>
        <taxon>Skermanella</taxon>
    </lineage>
</organism>
<dbReference type="GO" id="GO:0008556">
    <property type="term" value="F:P-type potassium transmembrane transporter activity"/>
    <property type="evidence" value="ECO:0007669"/>
    <property type="project" value="InterPro"/>
</dbReference>
<keyword evidence="5 11" id="KW-0547">Nucleotide-binding</keyword>
<keyword evidence="10 11" id="KW-0472">Membrane</keyword>
<name>A0A512DPX9_9PROT</name>
<dbReference type="PANTHER" id="PTHR30042">
    <property type="entry name" value="POTASSIUM-TRANSPORTING ATPASE C CHAIN"/>
    <property type="match status" value="1"/>
</dbReference>
<gene>
    <name evidence="11 12" type="primary">kdpC</name>
    <name evidence="12" type="ORF">SAE02_26830</name>
</gene>
<keyword evidence="3 11" id="KW-0633">Potassium transport</keyword>
<evidence type="ECO:0000256" key="3">
    <source>
        <dbReference type="ARBA" id="ARBA00022538"/>
    </source>
</evidence>
<evidence type="ECO:0000256" key="11">
    <source>
        <dbReference type="HAMAP-Rule" id="MF_00276"/>
    </source>
</evidence>
<comment type="subcellular location">
    <subcellularLocation>
        <location evidence="11">Cell membrane</location>
        <topology evidence="11">Single-pass membrane protein</topology>
    </subcellularLocation>
</comment>
<keyword evidence="2 11" id="KW-1003">Cell membrane</keyword>